<dbReference type="Proteomes" id="UP000192917">
    <property type="component" value="Unassembled WGS sequence"/>
</dbReference>
<dbReference type="PANTHER" id="PTHR36503:SF3">
    <property type="entry name" value="BLR0126 PROTEIN"/>
    <property type="match status" value="1"/>
</dbReference>
<feature type="domain" description="VOC" evidence="1">
    <location>
        <begin position="6"/>
        <end position="116"/>
    </location>
</feature>
<dbReference type="PROSITE" id="PS51819">
    <property type="entry name" value="VOC"/>
    <property type="match status" value="1"/>
</dbReference>
<evidence type="ECO:0000259" key="1">
    <source>
        <dbReference type="PROSITE" id="PS51819"/>
    </source>
</evidence>
<dbReference type="Gene3D" id="3.10.180.10">
    <property type="entry name" value="2,3-Dihydroxybiphenyl 1,2-Dioxygenase, domain 1"/>
    <property type="match status" value="1"/>
</dbReference>
<dbReference type="InterPro" id="IPR037523">
    <property type="entry name" value="VOC_core"/>
</dbReference>
<dbReference type="InterPro" id="IPR029068">
    <property type="entry name" value="Glyas_Bleomycin-R_OHBP_Dase"/>
</dbReference>
<evidence type="ECO:0000313" key="2">
    <source>
        <dbReference type="EMBL" id="SMF54065.1"/>
    </source>
</evidence>
<dbReference type="PANTHER" id="PTHR36503">
    <property type="entry name" value="BLR2520 PROTEIN"/>
    <property type="match status" value="1"/>
</dbReference>
<protein>
    <recommendedName>
        <fullName evidence="1">VOC domain-containing protein</fullName>
    </recommendedName>
</protein>
<sequence length="117" mass="12921">MAEVTSLNAVTLATRDMARAVAFYSTLGFRLKYGGADAPFTSFHAGACHLNLFRAEGAWSGLWGRAIFYVDDVDAFHAQALAAGLKPDFAPRDAPWRERYFHITDPDGHELSFARPL</sequence>
<dbReference type="InterPro" id="IPR004360">
    <property type="entry name" value="Glyas_Fos-R_dOase_dom"/>
</dbReference>
<keyword evidence="3" id="KW-1185">Reference proteome</keyword>
<accession>A0A1Y6CAD8</accession>
<dbReference type="SUPFAM" id="SSF54593">
    <property type="entry name" value="Glyoxalase/Bleomycin resistance protein/Dihydroxybiphenyl dioxygenase"/>
    <property type="match status" value="1"/>
</dbReference>
<evidence type="ECO:0000313" key="3">
    <source>
        <dbReference type="Proteomes" id="UP000192917"/>
    </source>
</evidence>
<dbReference type="AlphaFoldDB" id="A0A1Y6CAD8"/>
<organism evidence="2 3">
    <name type="scientific">Tistlia consotensis USBA 355</name>
    <dbReference type="NCBI Taxonomy" id="560819"/>
    <lineage>
        <taxon>Bacteria</taxon>
        <taxon>Pseudomonadati</taxon>
        <taxon>Pseudomonadota</taxon>
        <taxon>Alphaproteobacteria</taxon>
        <taxon>Rhodospirillales</taxon>
        <taxon>Rhodovibrionaceae</taxon>
        <taxon>Tistlia</taxon>
    </lineage>
</organism>
<dbReference type="EMBL" id="FWZX01000019">
    <property type="protein sequence ID" value="SMF54065.1"/>
    <property type="molecule type" value="Genomic_DNA"/>
</dbReference>
<reference evidence="2 3" key="1">
    <citation type="submission" date="2017-04" db="EMBL/GenBank/DDBJ databases">
        <authorList>
            <person name="Afonso C.L."/>
            <person name="Miller P.J."/>
            <person name="Scott M.A."/>
            <person name="Spackman E."/>
            <person name="Goraichik I."/>
            <person name="Dimitrov K.M."/>
            <person name="Suarez D.L."/>
            <person name="Swayne D.E."/>
        </authorList>
    </citation>
    <scope>NUCLEOTIDE SEQUENCE [LARGE SCALE GENOMIC DNA]</scope>
    <source>
        <strain evidence="2 3">USBA 355</strain>
    </source>
</reference>
<dbReference type="STRING" id="560819.SAMN05428998_11992"/>
<dbReference type="Pfam" id="PF00903">
    <property type="entry name" value="Glyoxalase"/>
    <property type="match status" value="1"/>
</dbReference>
<proteinExistence type="predicted"/>
<dbReference type="RefSeq" id="WP_200808598.1">
    <property type="nucleotide sequence ID" value="NZ_FWZX01000019.1"/>
</dbReference>
<name>A0A1Y6CAD8_9PROT</name>
<gene>
    <name evidence="2" type="ORF">SAMN05428998_11992</name>
</gene>